<sequence length="558" mass="62547">MAFSVGNRQSSEVIKEGYLTKEKEHARGSFWQKSELKKWWVLKQDQQGGAVMSHYKDQTKKTSEKKIPYPDFEKMDVSKHNHDDYFSIKYGNKITHFRAESRQQRDEWYQAMLRALGRLAPAGPDDDVVSVRPRCDTENLHNKPPVSRRPRKPMDIQSSPSLSSTFQAELKNAVIKSPMSQIPEGEDLDGDTAKIRQEFLCCQRHHITGHSDKGVNMVDLNIVYENVHFVRSEEEYHRAVAHRKISLARGEEVYTALHDVARLQAQPENIYESTIPTCRPDSCKGLEPGSSAANNNLDQSSDNRALPASECDLNIVYGEDDLSSKRSSLSSNEDNTKVQPVPVPPVPLHTGELLRTKTQKLNEEMRQPNGIEKTLCKTALVGERVKIKLMEKKDSIWVIGWNECKTQLRGALKVGDQLIKVNKQILSSAMFARQTIQSTDEDKVSLVLKRIPHGCVCIIARLSPSDDLGITVEGNEITCVDPCGLASCKGNLRPQATGVSGRLCNWAITEINAQPVDLFASTEYIRAQLSRAGTDVVLIVQPVDFVQAMRDSLNSEVA</sequence>
<dbReference type="InterPro" id="IPR001849">
    <property type="entry name" value="PH_domain"/>
</dbReference>
<evidence type="ECO:0000313" key="4">
    <source>
        <dbReference type="Proteomes" id="UP000694845"/>
    </source>
</evidence>
<gene>
    <name evidence="5 6" type="primary">LOC110983107</name>
</gene>
<dbReference type="RefSeq" id="XP_022097755.1">
    <property type="nucleotide sequence ID" value="XM_022242063.1"/>
</dbReference>
<dbReference type="GO" id="GO:0005886">
    <property type="term" value="C:plasma membrane"/>
    <property type="evidence" value="ECO:0007669"/>
    <property type="project" value="TreeGrafter"/>
</dbReference>
<feature type="region of interest" description="Disordered" evidence="2">
    <location>
        <begin position="324"/>
        <end position="349"/>
    </location>
</feature>
<dbReference type="Proteomes" id="UP000694845">
    <property type="component" value="Unplaced"/>
</dbReference>
<dbReference type="OrthoDB" id="6126662at2759"/>
<feature type="region of interest" description="Disordered" evidence="2">
    <location>
        <begin position="282"/>
        <end position="305"/>
    </location>
</feature>
<dbReference type="KEGG" id="aplc:110983107"/>
<dbReference type="PANTHER" id="PTHR12345:SF3">
    <property type="entry name" value="PDZ DOMAIN-CONTAINING PROTEIN"/>
    <property type="match status" value="1"/>
</dbReference>
<evidence type="ECO:0000313" key="5">
    <source>
        <dbReference type="RefSeq" id="XP_022097755.1"/>
    </source>
</evidence>
<feature type="domain" description="PH" evidence="3">
    <location>
        <begin position="12"/>
        <end position="117"/>
    </location>
</feature>
<evidence type="ECO:0000256" key="2">
    <source>
        <dbReference type="SAM" id="MobiDB-lite"/>
    </source>
</evidence>
<proteinExistence type="predicted"/>
<evidence type="ECO:0000259" key="3">
    <source>
        <dbReference type="PROSITE" id="PS50003"/>
    </source>
</evidence>
<keyword evidence="4" id="KW-1185">Reference proteome</keyword>
<protein>
    <submittedName>
        <fullName evidence="5 6">Uncharacterized protein LOC110983107</fullName>
    </submittedName>
</protein>
<evidence type="ECO:0000313" key="6">
    <source>
        <dbReference type="RefSeq" id="XP_022097756.1"/>
    </source>
</evidence>
<organism evidence="4 6">
    <name type="scientific">Acanthaster planci</name>
    <name type="common">Crown-of-thorns starfish</name>
    <dbReference type="NCBI Taxonomy" id="133434"/>
    <lineage>
        <taxon>Eukaryota</taxon>
        <taxon>Metazoa</taxon>
        <taxon>Echinodermata</taxon>
        <taxon>Eleutherozoa</taxon>
        <taxon>Asterozoa</taxon>
        <taxon>Asteroidea</taxon>
        <taxon>Valvatacea</taxon>
        <taxon>Valvatida</taxon>
        <taxon>Acanthasteridae</taxon>
        <taxon>Acanthaster</taxon>
    </lineage>
</organism>
<dbReference type="InterPro" id="IPR051230">
    <property type="entry name" value="APP-Binding"/>
</dbReference>
<dbReference type="SMART" id="SM00233">
    <property type="entry name" value="PH"/>
    <property type="match status" value="1"/>
</dbReference>
<name>A0A8B7Z304_ACAPL</name>
<accession>A0A8B7Z304</accession>
<dbReference type="GO" id="GO:0005737">
    <property type="term" value="C:cytoplasm"/>
    <property type="evidence" value="ECO:0007669"/>
    <property type="project" value="TreeGrafter"/>
</dbReference>
<dbReference type="PROSITE" id="PS50003">
    <property type="entry name" value="PH_DOMAIN"/>
    <property type="match status" value="1"/>
</dbReference>
<dbReference type="AlphaFoldDB" id="A0A8B7Z304"/>
<dbReference type="SUPFAM" id="SSF50729">
    <property type="entry name" value="PH domain-like"/>
    <property type="match status" value="1"/>
</dbReference>
<dbReference type="Gene3D" id="2.30.29.30">
    <property type="entry name" value="Pleckstrin-homology domain (PH domain)/Phosphotyrosine-binding domain (PTB)"/>
    <property type="match status" value="1"/>
</dbReference>
<reference evidence="5 6" key="1">
    <citation type="submission" date="2025-04" db="UniProtKB">
        <authorList>
            <consortium name="RefSeq"/>
        </authorList>
    </citation>
    <scope>IDENTIFICATION</scope>
</reference>
<evidence type="ECO:0000256" key="1">
    <source>
        <dbReference type="ARBA" id="ARBA00022737"/>
    </source>
</evidence>
<dbReference type="CDD" id="cd00821">
    <property type="entry name" value="PH"/>
    <property type="match status" value="1"/>
</dbReference>
<dbReference type="InterPro" id="IPR011993">
    <property type="entry name" value="PH-like_dom_sf"/>
</dbReference>
<dbReference type="Pfam" id="PF00169">
    <property type="entry name" value="PH"/>
    <property type="match status" value="1"/>
</dbReference>
<feature type="region of interest" description="Disordered" evidence="2">
    <location>
        <begin position="124"/>
        <end position="163"/>
    </location>
</feature>
<dbReference type="OMA" id="CNWAITE"/>
<feature type="compositionally biased region" description="Polar residues" evidence="2">
    <location>
        <begin position="291"/>
        <end position="303"/>
    </location>
</feature>
<dbReference type="GeneID" id="110983107"/>
<dbReference type="PANTHER" id="PTHR12345">
    <property type="entry name" value="SYNTENIN RELATED"/>
    <property type="match status" value="1"/>
</dbReference>
<dbReference type="RefSeq" id="XP_022097756.1">
    <property type="nucleotide sequence ID" value="XM_022242064.1"/>
</dbReference>
<keyword evidence="1" id="KW-0677">Repeat</keyword>